<feature type="binding site" evidence="3">
    <location>
        <position position="103"/>
    </location>
    <ligand>
        <name>substrate</name>
    </ligand>
</feature>
<name>A0A967C752_9PROT</name>
<reference evidence="5" key="1">
    <citation type="submission" date="2020-03" db="EMBL/GenBank/DDBJ databases">
        <title>Genome of Pelagibius litoralis DSM 21314T.</title>
        <authorList>
            <person name="Wang G."/>
        </authorList>
    </citation>
    <scope>NUCLEOTIDE SEQUENCE</scope>
    <source>
        <strain evidence="5">DSM 21314</strain>
    </source>
</reference>
<feature type="binding site" evidence="3">
    <location>
        <position position="149"/>
    </location>
    <ligand>
        <name>a divalent metal cation</name>
        <dbReference type="ChEBI" id="CHEBI:60240"/>
    </ligand>
</feature>
<dbReference type="Gene3D" id="2.120.10.30">
    <property type="entry name" value="TolB, C-terminal domain"/>
    <property type="match status" value="1"/>
</dbReference>
<dbReference type="InterPro" id="IPR005511">
    <property type="entry name" value="SMP-30"/>
</dbReference>
<dbReference type="GO" id="GO:0004341">
    <property type="term" value="F:gluconolactonase activity"/>
    <property type="evidence" value="ECO:0007669"/>
    <property type="project" value="TreeGrafter"/>
</dbReference>
<dbReference type="SUPFAM" id="SSF63829">
    <property type="entry name" value="Calcium-dependent phosphotriesterase"/>
    <property type="match status" value="1"/>
</dbReference>
<feature type="active site" description="Proton donor/acceptor" evidence="2">
    <location>
        <position position="198"/>
    </location>
</feature>
<dbReference type="GO" id="GO:0019853">
    <property type="term" value="P:L-ascorbic acid biosynthetic process"/>
    <property type="evidence" value="ECO:0007669"/>
    <property type="project" value="TreeGrafter"/>
</dbReference>
<comment type="cofactor">
    <cofactor evidence="3">
        <name>Zn(2+)</name>
        <dbReference type="ChEBI" id="CHEBI:29105"/>
    </cofactor>
    <text evidence="3">Binds 1 divalent metal cation per subunit.</text>
</comment>
<dbReference type="PRINTS" id="PR01790">
    <property type="entry name" value="SMP30FAMILY"/>
</dbReference>
<feature type="binding site" evidence="3">
    <location>
        <position position="198"/>
    </location>
    <ligand>
        <name>a divalent metal cation</name>
        <dbReference type="ChEBI" id="CHEBI:60240"/>
    </ligand>
</feature>
<dbReference type="Pfam" id="PF08450">
    <property type="entry name" value="SGL"/>
    <property type="match status" value="1"/>
</dbReference>
<dbReference type="InterPro" id="IPR011042">
    <property type="entry name" value="6-blade_b-propeller_TolB-like"/>
</dbReference>
<evidence type="ECO:0000313" key="5">
    <source>
        <dbReference type="EMBL" id="NIA68831.1"/>
    </source>
</evidence>
<accession>A0A967C752</accession>
<dbReference type="PANTHER" id="PTHR10907">
    <property type="entry name" value="REGUCALCIN"/>
    <property type="match status" value="1"/>
</dbReference>
<keyword evidence="3" id="KW-0862">Zinc</keyword>
<evidence type="ECO:0000313" key="6">
    <source>
        <dbReference type="Proteomes" id="UP000761264"/>
    </source>
</evidence>
<evidence type="ECO:0000256" key="2">
    <source>
        <dbReference type="PIRSR" id="PIRSR605511-1"/>
    </source>
</evidence>
<gene>
    <name evidence="5" type="ORF">HBA54_09530</name>
</gene>
<dbReference type="EMBL" id="JAAQPH010000006">
    <property type="protein sequence ID" value="NIA68831.1"/>
    <property type="molecule type" value="Genomic_DNA"/>
</dbReference>
<dbReference type="AlphaFoldDB" id="A0A967C752"/>
<feature type="binding site" evidence="3">
    <location>
        <position position="101"/>
    </location>
    <ligand>
        <name>substrate</name>
    </ligand>
</feature>
<comment type="caution">
    <text evidence="5">The sequence shown here is derived from an EMBL/GenBank/DDBJ whole genome shotgun (WGS) entry which is preliminary data.</text>
</comment>
<organism evidence="5 6">
    <name type="scientific">Pelagibius litoralis</name>
    <dbReference type="NCBI Taxonomy" id="374515"/>
    <lineage>
        <taxon>Bacteria</taxon>
        <taxon>Pseudomonadati</taxon>
        <taxon>Pseudomonadota</taxon>
        <taxon>Alphaproteobacteria</taxon>
        <taxon>Rhodospirillales</taxon>
        <taxon>Rhodovibrionaceae</taxon>
        <taxon>Pelagibius</taxon>
    </lineage>
</organism>
<protein>
    <submittedName>
        <fullName evidence="5">SMP-30/gluconolactonase/LRE family protein</fullName>
    </submittedName>
</protein>
<sequence length="291" mass="31496">MSAVKCLWPAAATLGEGPLWSATEGALYWVDIKAPALHRYRLSDGDTTSWVMPERIGWVIERANGEGLVAGLKERGFVFLTPGSMAVEAIGQPEPDYPDNRFNDAKADSAGRIWAGTMDDNEREASGSLYRLDPDLDWQRVDKDYVVTNGPALSPDERVLYHTDTFEGTIYAFDLTGSGKLSGKRVFAKIPEGDGYPDGMTCDAEGGLWVAHWGGWRISRFKPNGELDRAIEMPVGQVTSCAFGGENLDRLFVTSAAIGLSAEDLEAQPLAGGLFEVETGKTGLRPGLFAG</sequence>
<keyword evidence="3" id="KW-0479">Metal-binding</keyword>
<keyword evidence="6" id="KW-1185">Reference proteome</keyword>
<dbReference type="InterPro" id="IPR013658">
    <property type="entry name" value="SGL"/>
</dbReference>
<dbReference type="GO" id="GO:0005509">
    <property type="term" value="F:calcium ion binding"/>
    <property type="evidence" value="ECO:0007669"/>
    <property type="project" value="TreeGrafter"/>
</dbReference>
<dbReference type="RefSeq" id="WP_167223837.1">
    <property type="nucleotide sequence ID" value="NZ_JAAQPH010000006.1"/>
</dbReference>
<proteinExistence type="inferred from homology"/>
<evidence type="ECO:0000259" key="4">
    <source>
        <dbReference type="Pfam" id="PF08450"/>
    </source>
</evidence>
<feature type="binding site" evidence="3">
    <location>
        <position position="16"/>
    </location>
    <ligand>
        <name>a divalent metal cation</name>
        <dbReference type="ChEBI" id="CHEBI:60240"/>
    </ligand>
</feature>
<evidence type="ECO:0000256" key="3">
    <source>
        <dbReference type="PIRSR" id="PIRSR605511-2"/>
    </source>
</evidence>
<evidence type="ECO:0000256" key="1">
    <source>
        <dbReference type="ARBA" id="ARBA00008853"/>
    </source>
</evidence>
<comment type="similarity">
    <text evidence="1">Belongs to the SMP-30/CGR1 family.</text>
</comment>
<dbReference type="Proteomes" id="UP000761264">
    <property type="component" value="Unassembled WGS sequence"/>
</dbReference>
<dbReference type="PANTHER" id="PTHR10907:SF47">
    <property type="entry name" value="REGUCALCIN"/>
    <property type="match status" value="1"/>
</dbReference>
<feature type="domain" description="SMP-30/Gluconolactonase/LRE-like region" evidence="4">
    <location>
        <begin position="14"/>
        <end position="256"/>
    </location>
</feature>